<comment type="subcellular location">
    <subcellularLocation>
        <location evidence="1">Membrane</location>
        <topology evidence="1">Multi-pass membrane protein</topology>
    </subcellularLocation>
</comment>
<sequence length="223" mass="24861">MFIPLKDENPTLRFPVITIILIAVNCLVFLYQVFSPNGLEYHVLKFGIIPYEITHWEAAAAVPRVFWPLSLITGMFLHGSLLHLLGNMLYLWIFGNNVEDFLGPVKFVLFYLACGVTASLLQVAVYPNSRVPMIGASGAIAGLLGAYLVLFPSARVKTLVFLIFYITIIYVPAWVLLGLWFFLQVSNIGLGGGVAWFAHIGGFLAGLSMVLPAARRRRKFYYV</sequence>
<evidence type="ECO:0000256" key="1">
    <source>
        <dbReference type="ARBA" id="ARBA00004141"/>
    </source>
</evidence>
<dbReference type="Proteomes" id="UP000257323">
    <property type="component" value="Unassembled WGS sequence"/>
</dbReference>
<feature type="transmembrane region" description="Helical" evidence="7">
    <location>
        <begin position="12"/>
        <end position="34"/>
    </location>
</feature>
<dbReference type="SUPFAM" id="SSF144091">
    <property type="entry name" value="Rhomboid-like"/>
    <property type="match status" value="1"/>
</dbReference>
<organism evidence="9 10">
    <name type="scientific">Candidatus Saccharicenans subterraneus</name>
    <dbReference type="NCBI Taxonomy" id="2508984"/>
    <lineage>
        <taxon>Bacteria</taxon>
        <taxon>Candidatus Aminicenantota</taxon>
        <taxon>Candidatus Aminicenantia</taxon>
        <taxon>Candidatus Aminicenantales</taxon>
        <taxon>Candidatus Saccharicenantaceae</taxon>
        <taxon>Candidatus Saccharicenans</taxon>
    </lineage>
</organism>
<evidence type="ECO:0000313" key="10">
    <source>
        <dbReference type="Proteomes" id="UP000257323"/>
    </source>
</evidence>
<evidence type="ECO:0000256" key="6">
    <source>
        <dbReference type="ARBA" id="ARBA00023136"/>
    </source>
</evidence>
<feature type="transmembrane region" description="Helical" evidence="7">
    <location>
        <begin position="131"/>
        <end position="151"/>
    </location>
</feature>
<dbReference type="Gene3D" id="1.20.1540.10">
    <property type="entry name" value="Rhomboid-like"/>
    <property type="match status" value="1"/>
</dbReference>
<feature type="domain" description="Peptidase S54 rhomboid" evidence="8">
    <location>
        <begin position="70"/>
        <end position="212"/>
    </location>
</feature>
<dbReference type="InterPro" id="IPR022764">
    <property type="entry name" value="Peptidase_S54_rhomboid_dom"/>
</dbReference>
<feature type="transmembrane region" description="Helical" evidence="7">
    <location>
        <begin position="107"/>
        <end position="125"/>
    </location>
</feature>
<evidence type="ECO:0000256" key="7">
    <source>
        <dbReference type="SAM" id="Phobius"/>
    </source>
</evidence>
<comment type="similarity">
    <text evidence="2">Belongs to the peptidase S54 family.</text>
</comment>
<protein>
    <submittedName>
        <fullName evidence="9">Rhomboid family serine protease</fullName>
    </submittedName>
</protein>
<evidence type="ECO:0000256" key="4">
    <source>
        <dbReference type="ARBA" id="ARBA00022801"/>
    </source>
</evidence>
<keyword evidence="6 7" id="KW-0472">Membrane</keyword>
<dbReference type="PANTHER" id="PTHR43731">
    <property type="entry name" value="RHOMBOID PROTEASE"/>
    <property type="match status" value="1"/>
</dbReference>
<feature type="transmembrane region" description="Helical" evidence="7">
    <location>
        <begin position="194"/>
        <end position="214"/>
    </location>
</feature>
<dbReference type="PANTHER" id="PTHR43731:SF14">
    <property type="entry name" value="PRESENILIN-ASSOCIATED RHOMBOID-LIKE PROTEIN, MITOCHONDRIAL"/>
    <property type="match status" value="1"/>
</dbReference>
<dbReference type="GO" id="GO:0016020">
    <property type="term" value="C:membrane"/>
    <property type="evidence" value="ECO:0007669"/>
    <property type="project" value="UniProtKB-SubCell"/>
</dbReference>
<reference evidence="9 10" key="1">
    <citation type="submission" date="2018-08" db="EMBL/GenBank/DDBJ databases">
        <title>Genome analysis of the thermophilic bacterium of the candidate phylum Aminicenantes from deep subsurface aquifer revealed its physiology and ecological role.</title>
        <authorList>
            <person name="Kadnikov V.V."/>
            <person name="Mardanov A.V."/>
            <person name="Beletsky A.V."/>
            <person name="Karnachuk O.V."/>
            <person name="Ravin N.V."/>
        </authorList>
    </citation>
    <scope>NUCLEOTIDE SEQUENCE [LARGE SCALE GENOMIC DNA]</scope>
    <source>
        <strain evidence="9">BY38</strain>
    </source>
</reference>
<keyword evidence="4" id="KW-0378">Hydrolase</keyword>
<evidence type="ECO:0000259" key="8">
    <source>
        <dbReference type="Pfam" id="PF01694"/>
    </source>
</evidence>
<evidence type="ECO:0000313" key="9">
    <source>
        <dbReference type="EMBL" id="RFT17026.1"/>
    </source>
</evidence>
<dbReference type="Pfam" id="PF01694">
    <property type="entry name" value="Rhomboid"/>
    <property type="match status" value="1"/>
</dbReference>
<evidence type="ECO:0000256" key="3">
    <source>
        <dbReference type="ARBA" id="ARBA00022692"/>
    </source>
</evidence>
<dbReference type="GO" id="GO:0004252">
    <property type="term" value="F:serine-type endopeptidase activity"/>
    <property type="evidence" value="ECO:0007669"/>
    <property type="project" value="InterPro"/>
</dbReference>
<keyword evidence="9" id="KW-0645">Protease</keyword>
<accession>A0A3E2BQX1</accession>
<keyword evidence="3 7" id="KW-0812">Transmembrane</keyword>
<comment type="caution">
    <text evidence="9">The sequence shown here is derived from an EMBL/GenBank/DDBJ whole genome shotgun (WGS) entry which is preliminary data.</text>
</comment>
<name>A0A3E2BQX1_9BACT</name>
<proteinExistence type="inferred from homology"/>
<dbReference type="InterPro" id="IPR050925">
    <property type="entry name" value="Rhomboid_protease_S54"/>
</dbReference>
<dbReference type="GO" id="GO:0006508">
    <property type="term" value="P:proteolysis"/>
    <property type="evidence" value="ECO:0007669"/>
    <property type="project" value="UniProtKB-KW"/>
</dbReference>
<dbReference type="FunFam" id="1.20.1540.10:FF:000027">
    <property type="entry name" value="Rhomboid family intramembrane serine protease"/>
    <property type="match status" value="1"/>
</dbReference>
<dbReference type="EMBL" id="QUAH01000001">
    <property type="protein sequence ID" value="RFT17026.1"/>
    <property type="molecule type" value="Genomic_DNA"/>
</dbReference>
<evidence type="ECO:0000256" key="5">
    <source>
        <dbReference type="ARBA" id="ARBA00022989"/>
    </source>
</evidence>
<keyword evidence="5 7" id="KW-1133">Transmembrane helix</keyword>
<feature type="transmembrane region" description="Helical" evidence="7">
    <location>
        <begin position="75"/>
        <end position="95"/>
    </location>
</feature>
<dbReference type="InterPro" id="IPR035952">
    <property type="entry name" value="Rhomboid-like_sf"/>
</dbReference>
<feature type="transmembrane region" description="Helical" evidence="7">
    <location>
        <begin position="158"/>
        <end position="182"/>
    </location>
</feature>
<evidence type="ECO:0000256" key="2">
    <source>
        <dbReference type="ARBA" id="ARBA00009045"/>
    </source>
</evidence>
<dbReference type="AlphaFoldDB" id="A0A3E2BQX1"/>
<gene>
    <name evidence="9" type="ORF">OP8BY_0968</name>
</gene>